<evidence type="ECO:0000259" key="1">
    <source>
        <dbReference type="PROSITE" id="PS51725"/>
    </source>
</evidence>
<protein>
    <recommendedName>
        <fullName evidence="1">ABM domain-containing protein</fullName>
    </recommendedName>
</protein>
<gene>
    <name evidence="2" type="ORF">B4102_0824</name>
</gene>
<dbReference type="PATRIC" id="fig|46224.3.peg.4233"/>
<dbReference type="InterPro" id="IPR007138">
    <property type="entry name" value="ABM_dom"/>
</dbReference>
<evidence type="ECO:0000313" key="2">
    <source>
        <dbReference type="EMBL" id="KYC97169.1"/>
    </source>
</evidence>
<sequence length="170" mass="19602">MNLYITTGTYEFLIKILNKYKDEQMLLMQNAQNSLIIHETMKKSVFGSPRTYEVINGKGNFPEEGYSVFYNIPISDEGKPVFEYHLQNSSQLIQTASGIRAFRFLKPKKGDTYIILTIWENEKDFSKWKLTDSYKTIINTPTVSGPLSSNTIFNGSPYESHYTIAKDEKK</sequence>
<dbReference type="Gene3D" id="3.30.70.100">
    <property type="match status" value="1"/>
</dbReference>
<dbReference type="STRING" id="46224.B4102_0824"/>
<proteinExistence type="predicted"/>
<dbReference type="InterPro" id="IPR011008">
    <property type="entry name" value="Dimeric_a/b-barrel"/>
</dbReference>
<comment type="caution">
    <text evidence="2">The sequence shown here is derived from an EMBL/GenBank/DDBJ whole genome shotgun (WGS) entry which is preliminary data.</text>
</comment>
<dbReference type="PROSITE" id="PS51725">
    <property type="entry name" value="ABM"/>
    <property type="match status" value="1"/>
</dbReference>
<dbReference type="Proteomes" id="UP000075666">
    <property type="component" value="Unassembled WGS sequence"/>
</dbReference>
<dbReference type="PANTHER" id="PTHR34474">
    <property type="entry name" value="SIGNAL TRANSDUCTION PROTEIN TRAP"/>
    <property type="match status" value="1"/>
</dbReference>
<evidence type="ECO:0000313" key="3">
    <source>
        <dbReference type="Proteomes" id="UP000075666"/>
    </source>
</evidence>
<reference evidence="2 3" key="1">
    <citation type="submission" date="2016-01" db="EMBL/GenBank/DDBJ databases">
        <title>Genome Sequences of Twelve Sporeforming Bacillus Species Isolated from Foods.</title>
        <authorList>
            <person name="Berendsen E.M."/>
            <person name="Wells-Bennik M.H."/>
            <person name="Krawcyk A.O."/>
            <person name="De Jong A."/>
            <person name="Holsappel S."/>
            <person name="Eijlander R.T."/>
            <person name="Kuipers O.P."/>
        </authorList>
    </citation>
    <scope>NUCLEOTIDE SEQUENCE [LARGE SCALE GENOMIC DNA]</scope>
    <source>
        <strain evidence="2 3">B4102</strain>
    </source>
</reference>
<name>A0A150KND7_9BACI</name>
<dbReference type="AlphaFoldDB" id="A0A150KND7"/>
<organism evidence="2 3">
    <name type="scientific">Heyndrickxia sporothermodurans</name>
    <dbReference type="NCBI Taxonomy" id="46224"/>
    <lineage>
        <taxon>Bacteria</taxon>
        <taxon>Bacillati</taxon>
        <taxon>Bacillota</taxon>
        <taxon>Bacilli</taxon>
        <taxon>Bacillales</taxon>
        <taxon>Bacillaceae</taxon>
        <taxon>Heyndrickxia</taxon>
    </lineage>
</organism>
<dbReference type="OrthoDB" id="2352283at2"/>
<feature type="domain" description="ABM" evidence="1">
    <location>
        <begin position="66"/>
        <end position="153"/>
    </location>
</feature>
<dbReference type="InterPro" id="IPR050404">
    <property type="entry name" value="Heme-degrading_MO"/>
</dbReference>
<dbReference type="SUPFAM" id="SSF54909">
    <property type="entry name" value="Dimeric alpha+beta barrel"/>
    <property type="match status" value="1"/>
</dbReference>
<dbReference type="EMBL" id="LQYN01000086">
    <property type="protein sequence ID" value="KYC97169.1"/>
    <property type="molecule type" value="Genomic_DNA"/>
</dbReference>
<dbReference type="RefSeq" id="WP_066233941.1">
    <property type="nucleotide sequence ID" value="NZ_LQYN01000086.1"/>
</dbReference>
<dbReference type="PANTHER" id="PTHR34474:SF2">
    <property type="entry name" value="SIGNAL TRANSDUCTION PROTEIN TRAP"/>
    <property type="match status" value="1"/>
</dbReference>
<dbReference type="Pfam" id="PF03992">
    <property type="entry name" value="ABM"/>
    <property type="match status" value="1"/>
</dbReference>
<accession>A0A150KND7</accession>
<keyword evidence="3" id="KW-1185">Reference proteome</keyword>